<dbReference type="KEGG" id="mtar:DF168_00214"/>
<gene>
    <name evidence="2" type="ORF">DF168_00214</name>
</gene>
<dbReference type="AlphaFoldDB" id="A0A2Z4ABA4"/>
<evidence type="ECO:0000313" key="2">
    <source>
        <dbReference type="EMBL" id="AWT59041.1"/>
    </source>
</evidence>
<dbReference type="EMBL" id="CP029803">
    <property type="protein sequence ID" value="AWT59041.1"/>
    <property type="molecule type" value="Genomic_DNA"/>
</dbReference>
<dbReference type="Proteomes" id="UP000247465">
    <property type="component" value="Chromosome"/>
</dbReference>
<proteinExistence type="predicted"/>
<sequence>MKAVRSLLHLLSAATVLLLLYAGSSGDLHRLLHEHEDKARSGSPYEGSCNSNSDDPSDENRCKNSCAVVLFSSGLILDNPIEPLPVERHLVAIHTHRMLEKLVQGVQLTTQARAPPVL</sequence>
<reference evidence="2 3" key="1">
    <citation type="submission" date="2018-06" db="EMBL/GenBank/DDBJ databases">
        <title>Draft Genome Sequence of a Novel Marine Bacterium Related to the Verrucomicrobia.</title>
        <authorList>
            <person name="Vosseberg J."/>
            <person name="Martijn J."/>
            <person name="Ettema T.J.G."/>
        </authorList>
    </citation>
    <scope>NUCLEOTIDE SEQUENCE [LARGE SCALE GENOMIC DNA]</scope>
    <source>
        <strain evidence="2">TARA_B100001123</strain>
    </source>
</reference>
<protein>
    <submittedName>
        <fullName evidence="2">Uncharacterized protein</fullName>
    </submittedName>
</protein>
<name>A0A2Z4ABA4_9BACT</name>
<feature type="region of interest" description="Disordered" evidence="1">
    <location>
        <begin position="35"/>
        <end position="61"/>
    </location>
</feature>
<accession>A0A2Z4ABA4</accession>
<evidence type="ECO:0000313" key="3">
    <source>
        <dbReference type="Proteomes" id="UP000247465"/>
    </source>
</evidence>
<evidence type="ECO:0000256" key="1">
    <source>
        <dbReference type="SAM" id="MobiDB-lite"/>
    </source>
</evidence>
<organism evidence="2 3">
    <name type="scientific">Candidatus Moanibacter tarae</name>
    <dbReference type="NCBI Taxonomy" id="2200854"/>
    <lineage>
        <taxon>Bacteria</taxon>
        <taxon>Pseudomonadati</taxon>
        <taxon>Verrucomicrobiota</taxon>
        <taxon>Opitutia</taxon>
        <taxon>Puniceicoccales</taxon>
        <taxon>Puniceicoccales incertae sedis</taxon>
        <taxon>Candidatus Moanibacter</taxon>
    </lineage>
</organism>